<dbReference type="KEGG" id="amic:Ami3637_07615"/>
<accession>A0A6P1MJS7</accession>
<dbReference type="InterPro" id="IPR012854">
    <property type="entry name" value="Cu_amine_oxidase-like_N"/>
</dbReference>
<gene>
    <name evidence="3" type="ORF">Ami3637_07615</name>
</gene>
<keyword evidence="1" id="KW-0732">Signal</keyword>
<organism evidence="3 4">
    <name type="scientific">Aminipila terrae</name>
    <dbReference type="NCBI Taxonomy" id="2697030"/>
    <lineage>
        <taxon>Bacteria</taxon>
        <taxon>Bacillati</taxon>
        <taxon>Bacillota</taxon>
        <taxon>Clostridia</taxon>
        <taxon>Peptostreptococcales</taxon>
        <taxon>Anaerovoracaceae</taxon>
        <taxon>Aminipila</taxon>
    </lineage>
</organism>
<evidence type="ECO:0000259" key="2">
    <source>
        <dbReference type="Pfam" id="PF07833"/>
    </source>
</evidence>
<dbReference type="AlphaFoldDB" id="A0A6P1MJS7"/>
<dbReference type="EMBL" id="CP047591">
    <property type="protein sequence ID" value="QHI72288.1"/>
    <property type="molecule type" value="Genomic_DNA"/>
</dbReference>
<protein>
    <recommendedName>
        <fullName evidence="2">Copper amine oxidase-like N-terminal domain-containing protein</fullName>
    </recommendedName>
</protein>
<dbReference type="Proteomes" id="UP000463883">
    <property type="component" value="Chromosome"/>
</dbReference>
<dbReference type="Gene3D" id="3.30.457.10">
    <property type="entry name" value="Copper amine oxidase-like, N-terminal domain"/>
    <property type="match status" value="1"/>
</dbReference>
<dbReference type="SUPFAM" id="SSF55383">
    <property type="entry name" value="Copper amine oxidase, domain N"/>
    <property type="match status" value="1"/>
</dbReference>
<evidence type="ECO:0000256" key="1">
    <source>
        <dbReference type="SAM" id="SignalP"/>
    </source>
</evidence>
<name>A0A6P1MJS7_9FIRM</name>
<dbReference type="RefSeq" id="WP_162362057.1">
    <property type="nucleotide sequence ID" value="NZ_CP047591.1"/>
</dbReference>
<evidence type="ECO:0000313" key="3">
    <source>
        <dbReference type="EMBL" id="QHI72288.1"/>
    </source>
</evidence>
<dbReference type="Pfam" id="PF07833">
    <property type="entry name" value="Cu_amine_oxidN1"/>
    <property type="match status" value="1"/>
</dbReference>
<dbReference type="InterPro" id="IPR036582">
    <property type="entry name" value="Mao_N_sf"/>
</dbReference>
<proteinExistence type="predicted"/>
<feature type="signal peptide" evidence="1">
    <location>
        <begin position="1"/>
        <end position="20"/>
    </location>
</feature>
<feature type="chain" id="PRO_5038842234" description="Copper amine oxidase-like N-terminal domain-containing protein" evidence="1">
    <location>
        <begin position="21"/>
        <end position="279"/>
    </location>
</feature>
<evidence type="ECO:0000313" key="4">
    <source>
        <dbReference type="Proteomes" id="UP000463883"/>
    </source>
</evidence>
<keyword evidence="4" id="KW-1185">Reference proteome</keyword>
<sequence>MKKLCFVMIFALVLSSTAFAFATSAKTDNEAKTQVQKQSTQTTASAIQTTSAAVKTTPSAVDTKDQAKDKAKLTVAEKKELILKKYTSDELSAVNKAGEAIKKADSTVKVLDVNSIVSDTKEFKFDTPPVIKGSRTLIPVRAITEGLGAKVSYDQATKKVTIAKDGTTIELTLGSNVALVNGKQVTLDTSANTMNDRTYVPMRFILETFNLKVSYEKDGTILVDESATAPTTTAPAATSSAIQTTTSAVQTTSAAVKTTTSAVETTSAAVKTTTSAIQK</sequence>
<reference evidence="3 4" key="1">
    <citation type="submission" date="2020-01" db="EMBL/GenBank/DDBJ databases">
        <title>Genomic analysis of Aminipila sp. CBA3637.</title>
        <authorList>
            <person name="Kim Y.B."/>
            <person name="Roh S.W."/>
        </authorList>
    </citation>
    <scope>NUCLEOTIDE SEQUENCE [LARGE SCALE GENOMIC DNA]</scope>
    <source>
        <strain evidence="3 4">CBA3637</strain>
    </source>
</reference>
<feature type="domain" description="Copper amine oxidase-like N-terminal" evidence="2">
    <location>
        <begin position="119"/>
        <end position="218"/>
    </location>
</feature>